<dbReference type="InterPro" id="IPR023213">
    <property type="entry name" value="CAT-like_dom_sf"/>
</dbReference>
<gene>
    <name evidence="1" type="ORF">G7Z17_g64</name>
</gene>
<keyword evidence="2" id="KW-1185">Reference proteome</keyword>
<dbReference type="PANTHER" id="PTHR42034:SF1">
    <property type="entry name" value="CONDENSATION DOMAIN-CONTAINING PROTEIN"/>
    <property type="match status" value="1"/>
</dbReference>
<dbReference type="AlphaFoldDB" id="A0A9P5LMT5"/>
<accession>A0A9P5LMT5</accession>
<name>A0A9P5LMT5_9HYPO</name>
<comment type="caution">
    <text evidence="1">The sequence shown here is derived from an EMBL/GenBank/DDBJ whole genome shotgun (WGS) entry which is preliminary data.</text>
</comment>
<evidence type="ECO:0008006" key="3">
    <source>
        <dbReference type="Google" id="ProtNLM"/>
    </source>
</evidence>
<proteinExistence type="predicted"/>
<protein>
    <recommendedName>
        <fullName evidence="3">Acyltransferase</fullName>
    </recommendedName>
</protein>
<organism evidence="1 2">
    <name type="scientific">Cylindrodendrum hubeiense</name>
    <dbReference type="NCBI Taxonomy" id="595255"/>
    <lineage>
        <taxon>Eukaryota</taxon>
        <taxon>Fungi</taxon>
        <taxon>Dikarya</taxon>
        <taxon>Ascomycota</taxon>
        <taxon>Pezizomycotina</taxon>
        <taxon>Sordariomycetes</taxon>
        <taxon>Hypocreomycetidae</taxon>
        <taxon>Hypocreales</taxon>
        <taxon>Nectriaceae</taxon>
        <taxon>Cylindrodendrum</taxon>
    </lineage>
</organism>
<evidence type="ECO:0000313" key="2">
    <source>
        <dbReference type="Proteomes" id="UP000722485"/>
    </source>
</evidence>
<dbReference type="SUPFAM" id="SSF52777">
    <property type="entry name" value="CoA-dependent acyltransferases"/>
    <property type="match status" value="1"/>
</dbReference>
<dbReference type="Proteomes" id="UP000722485">
    <property type="component" value="Unassembled WGS sequence"/>
</dbReference>
<reference evidence="1" key="1">
    <citation type="submission" date="2020-03" db="EMBL/GenBank/DDBJ databases">
        <title>Draft Genome Sequence of Cylindrodendrum hubeiense.</title>
        <authorList>
            <person name="Buettner E."/>
            <person name="Kellner H."/>
        </authorList>
    </citation>
    <scope>NUCLEOTIDE SEQUENCE</scope>
    <source>
        <strain evidence="1">IHI 201604</strain>
    </source>
</reference>
<dbReference type="Gene3D" id="3.30.559.30">
    <property type="entry name" value="Nonribosomal peptide synthetase, condensation domain"/>
    <property type="match status" value="1"/>
</dbReference>
<dbReference type="EMBL" id="JAANBB010000001">
    <property type="protein sequence ID" value="KAF7558289.1"/>
    <property type="molecule type" value="Genomic_DNA"/>
</dbReference>
<dbReference type="PANTHER" id="PTHR42034">
    <property type="entry name" value="CHROMOSOME 7, WHOLE GENOME SHOTGUN SEQUENCE-RELATED"/>
    <property type="match status" value="1"/>
</dbReference>
<dbReference type="Gene3D" id="3.30.559.10">
    <property type="entry name" value="Chloramphenicol acetyltransferase-like domain"/>
    <property type="match status" value="1"/>
</dbReference>
<sequence length="443" mass="49295">MDWTNVKGNRWERPLDGLEGYFVVMANLSASLCEGREHYTLFSKLKLEVDSPDMTSALKHAWKQIRYEQPQIATTVEGMKRVYEVPDEKALEEWLASTFVVSPASDAEELYQTVTPIKQATIYYLPASSELVFRGHHHTIDGVGVLLFWDSYLSALASPNKDIQFGDETPRLAPVMQEVLGYAAQPTEAMLEKASALFMSWAGSIPGVGPVSKLGAVASGNCRNIELVFPTKTTKELVEACKAENVSLTAAVHAAYVKAIAKHADPESKLSEYVSANQFNLRSYLPEPYNSSKYAVSVFYTPLPYKVGLPASYQDVVKSLNGYYKNAIKSNPEALELKGHFTNVLCGAVQTPEFLASPVSKDALVSSLGIAERYVQREYGSGIKVKDIKVGVDVVMGMSMFFFYTFQDQLRLVYSFNDGFEEPENIQTYLDEIRDILTKELIV</sequence>
<dbReference type="OrthoDB" id="10000533at2759"/>
<evidence type="ECO:0000313" key="1">
    <source>
        <dbReference type="EMBL" id="KAF7558289.1"/>
    </source>
</evidence>